<feature type="transmembrane region" description="Helical" evidence="2">
    <location>
        <begin position="281"/>
        <end position="301"/>
    </location>
</feature>
<keyword evidence="2" id="KW-0472">Membrane</keyword>
<keyword evidence="2" id="KW-0812">Transmembrane</keyword>
<feature type="compositionally biased region" description="Low complexity" evidence="1">
    <location>
        <begin position="56"/>
        <end position="72"/>
    </location>
</feature>
<feature type="region of interest" description="Disordered" evidence="1">
    <location>
        <begin position="56"/>
        <end position="76"/>
    </location>
</feature>
<sequence length="404" mass="44737">MFGMNVKDPLFPSTSKPLNDSVSSSQTSTATLALRTSGQLFAAHIAHRAAVDTTGAATTSSTSSATEATSGSNFSQEQTDAIVSAIMETSSSPSPHLWSFAQFLYISFALSATTIILPIIAGPIFRVTLRSFYQYKVYWRLAVLVFVLSSNIVLDVYIPPLPFEVVFGAPQVAFSLYKLAQARLRGRQKKRWTGYATLLGVCIAIDETAPGSFGTKKLIHYSQNVGLVAFLPPLYLFAIWMQRDPPMLSNSRLLSWKARLPFMKLSWRQKARPHKSRHLRICLRIFTVCVITGLNAMLSIFLPGVTYAIATSIPFGLFALDKLLPPMGKRMNLRGILQWYIFLTVVATSAVFQAIGFADLIGISALLPSVYLWMLYYGQDQIKAWFFQRGRGLNGSQLPSQMSD</sequence>
<feature type="transmembrane region" description="Helical" evidence="2">
    <location>
        <begin position="361"/>
        <end position="378"/>
    </location>
</feature>
<dbReference type="EMBL" id="KN832873">
    <property type="protein sequence ID" value="KIN03469.1"/>
    <property type="molecule type" value="Genomic_DNA"/>
</dbReference>
<dbReference type="InParanoid" id="A0A0C3CWS6"/>
<organism evidence="3 4">
    <name type="scientific">Oidiodendron maius (strain Zn)</name>
    <dbReference type="NCBI Taxonomy" id="913774"/>
    <lineage>
        <taxon>Eukaryota</taxon>
        <taxon>Fungi</taxon>
        <taxon>Dikarya</taxon>
        <taxon>Ascomycota</taxon>
        <taxon>Pezizomycotina</taxon>
        <taxon>Leotiomycetes</taxon>
        <taxon>Leotiomycetes incertae sedis</taxon>
        <taxon>Myxotrichaceae</taxon>
        <taxon>Oidiodendron</taxon>
    </lineage>
</organism>
<dbReference type="HOGENOM" id="CLU_681685_0_0_1"/>
<feature type="transmembrane region" description="Helical" evidence="2">
    <location>
        <begin position="221"/>
        <end position="241"/>
    </location>
</feature>
<reference evidence="3 4" key="1">
    <citation type="submission" date="2014-04" db="EMBL/GenBank/DDBJ databases">
        <authorList>
            <consortium name="DOE Joint Genome Institute"/>
            <person name="Kuo A."/>
            <person name="Martino E."/>
            <person name="Perotto S."/>
            <person name="Kohler A."/>
            <person name="Nagy L.G."/>
            <person name="Floudas D."/>
            <person name="Copeland A."/>
            <person name="Barry K.W."/>
            <person name="Cichocki N."/>
            <person name="Veneault-Fourrey C."/>
            <person name="LaButti K."/>
            <person name="Lindquist E.A."/>
            <person name="Lipzen A."/>
            <person name="Lundell T."/>
            <person name="Morin E."/>
            <person name="Murat C."/>
            <person name="Sun H."/>
            <person name="Tunlid A."/>
            <person name="Henrissat B."/>
            <person name="Grigoriev I.V."/>
            <person name="Hibbett D.S."/>
            <person name="Martin F."/>
            <person name="Nordberg H.P."/>
            <person name="Cantor M.N."/>
            <person name="Hua S.X."/>
        </authorList>
    </citation>
    <scope>NUCLEOTIDE SEQUENCE [LARGE SCALE GENOMIC DNA]</scope>
    <source>
        <strain evidence="3 4">Zn</strain>
    </source>
</reference>
<dbReference type="Proteomes" id="UP000054321">
    <property type="component" value="Unassembled WGS sequence"/>
</dbReference>
<protein>
    <submittedName>
        <fullName evidence="3">Uncharacterized protein</fullName>
    </submittedName>
</protein>
<evidence type="ECO:0000256" key="1">
    <source>
        <dbReference type="SAM" id="MobiDB-lite"/>
    </source>
</evidence>
<gene>
    <name evidence="3" type="ORF">OIDMADRAFT_177664</name>
</gene>
<feature type="transmembrane region" description="Helical" evidence="2">
    <location>
        <begin position="103"/>
        <end position="125"/>
    </location>
</feature>
<evidence type="ECO:0000313" key="4">
    <source>
        <dbReference type="Proteomes" id="UP000054321"/>
    </source>
</evidence>
<name>A0A0C3CWS6_OIDMZ</name>
<keyword evidence="2" id="KW-1133">Transmembrane helix</keyword>
<evidence type="ECO:0000256" key="2">
    <source>
        <dbReference type="SAM" id="Phobius"/>
    </source>
</evidence>
<dbReference type="AlphaFoldDB" id="A0A0C3CWS6"/>
<reference evidence="4" key="2">
    <citation type="submission" date="2015-01" db="EMBL/GenBank/DDBJ databases">
        <title>Evolutionary Origins and Diversification of the Mycorrhizal Mutualists.</title>
        <authorList>
            <consortium name="DOE Joint Genome Institute"/>
            <consortium name="Mycorrhizal Genomics Consortium"/>
            <person name="Kohler A."/>
            <person name="Kuo A."/>
            <person name="Nagy L.G."/>
            <person name="Floudas D."/>
            <person name="Copeland A."/>
            <person name="Barry K.W."/>
            <person name="Cichocki N."/>
            <person name="Veneault-Fourrey C."/>
            <person name="LaButti K."/>
            <person name="Lindquist E.A."/>
            <person name="Lipzen A."/>
            <person name="Lundell T."/>
            <person name="Morin E."/>
            <person name="Murat C."/>
            <person name="Riley R."/>
            <person name="Ohm R."/>
            <person name="Sun H."/>
            <person name="Tunlid A."/>
            <person name="Henrissat B."/>
            <person name="Grigoriev I.V."/>
            <person name="Hibbett D.S."/>
            <person name="Martin F."/>
        </authorList>
    </citation>
    <scope>NUCLEOTIDE SEQUENCE [LARGE SCALE GENOMIC DNA]</scope>
    <source>
        <strain evidence="4">Zn</strain>
    </source>
</reference>
<keyword evidence="4" id="KW-1185">Reference proteome</keyword>
<proteinExistence type="predicted"/>
<feature type="transmembrane region" description="Helical" evidence="2">
    <location>
        <begin position="137"/>
        <end position="154"/>
    </location>
</feature>
<accession>A0A0C3CWS6</accession>
<evidence type="ECO:0000313" key="3">
    <source>
        <dbReference type="EMBL" id="KIN03469.1"/>
    </source>
</evidence>
<dbReference type="OrthoDB" id="3231000at2759"/>
<feature type="transmembrane region" description="Helical" evidence="2">
    <location>
        <begin position="336"/>
        <end position="355"/>
    </location>
</feature>